<sequence>MRQWYSTQNYLYTGTPVFLFTFEQQNQDLLGESSGPAFVISSSTTASRVAQAVIGEILEECRKLGQPSFEYTQELSLGNVSQLRAYLTPTSEALWIRPKPPPDGQTYLREIAFQLSSLSPCCIALLCTWYRMDSTL</sequence>
<dbReference type="Proteomes" id="UP001642409">
    <property type="component" value="Unassembled WGS sequence"/>
</dbReference>
<dbReference type="EMBL" id="CATOUU010000675">
    <property type="protein sequence ID" value="CAI9940350.1"/>
    <property type="molecule type" value="Genomic_DNA"/>
</dbReference>
<reference evidence="1" key="1">
    <citation type="submission" date="2023-06" db="EMBL/GenBank/DDBJ databases">
        <authorList>
            <person name="Kurt Z."/>
        </authorList>
    </citation>
    <scope>NUCLEOTIDE SEQUENCE</scope>
</reference>
<comment type="caution">
    <text evidence="1">The sequence shown here is derived from an EMBL/GenBank/DDBJ whole genome shotgun (WGS) entry which is preliminary data.</text>
</comment>
<proteinExistence type="predicted"/>
<accession>A0AA86PIJ2</accession>
<evidence type="ECO:0000313" key="2">
    <source>
        <dbReference type="EMBL" id="CAL6017386.1"/>
    </source>
</evidence>
<gene>
    <name evidence="2" type="ORF">HINF_LOCUS25965</name>
    <name evidence="1" type="ORF">HINF_LOCUS27995</name>
</gene>
<organism evidence="1">
    <name type="scientific">Hexamita inflata</name>
    <dbReference type="NCBI Taxonomy" id="28002"/>
    <lineage>
        <taxon>Eukaryota</taxon>
        <taxon>Metamonada</taxon>
        <taxon>Diplomonadida</taxon>
        <taxon>Hexamitidae</taxon>
        <taxon>Hexamitinae</taxon>
        <taxon>Hexamita</taxon>
    </lineage>
</organism>
<protein>
    <submittedName>
        <fullName evidence="2">Hypothetical_protein</fullName>
    </submittedName>
</protein>
<dbReference type="EMBL" id="CAXDID020000078">
    <property type="protein sequence ID" value="CAL6017386.1"/>
    <property type="molecule type" value="Genomic_DNA"/>
</dbReference>
<evidence type="ECO:0000313" key="1">
    <source>
        <dbReference type="EMBL" id="CAI9940350.1"/>
    </source>
</evidence>
<keyword evidence="3" id="KW-1185">Reference proteome</keyword>
<dbReference type="AlphaFoldDB" id="A0AA86PIJ2"/>
<reference evidence="2 3" key="2">
    <citation type="submission" date="2024-07" db="EMBL/GenBank/DDBJ databases">
        <authorList>
            <person name="Akdeniz Z."/>
        </authorList>
    </citation>
    <scope>NUCLEOTIDE SEQUENCE [LARGE SCALE GENOMIC DNA]</scope>
</reference>
<name>A0AA86PIJ2_9EUKA</name>
<evidence type="ECO:0000313" key="3">
    <source>
        <dbReference type="Proteomes" id="UP001642409"/>
    </source>
</evidence>